<organism evidence="2 3">
    <name type="scientific">Pseudomonas phage EM</name>
    <dbReference type="NCBI Taxonomy" id="2936914"/>
    <lineage>
        <taxon>Viruses</taxon>
        <taxon>Duplodnaviria</taxon>
        <taxon>Heunggongvirae</taxon>
        <taxon>Uroviricota</taxon>
        <taxon>Caudoviricetes</taxon>
        <taxon>Vandenendeviridae</taxon>
        <taxon>Skurskavirinae</taxon>
        <taxon>Baldwinvirus</taxon>
        <taxon>Baldwinvirus EM</taxon>
    </lineage>
</organism>
<dbReference type="SUPFAM" id="SSF47413">
    <property type="entry name" value="lambda repressor-like DNA-binding domains"/>
    <property type="match status" value="1"/>
</dbReference>
<name>A0AAE9HIX2_9CAUD</name>
<dbReference type="EMBL" id="ON169972">
    <property type="protein sequence ID" value="UPW35834.1"/>
    <property type="molecule type" value="Genomic_DNA"/>
</dbReference>
<dbReference type="Gene3D" id="1.10.260.40">
    <property type="entry name" value="lambda repressor-like DNA-binding domains"/>
    <property type="match status" value="1"/>
</dbReference>
<protein>
    <submittedName>
        <fullName evidence="2">Helix-turn-helix domain-containing protein</fullName>
    </submittedName>
</protein>
<dbReference type="PROSITE" id="PS50943">
    <property type="entry name" value="HTH_CROC1"/>
    <property type="match status" value="1"/>
</dbReference>
<keyword evidence="3" id="KW-1185">Reference proteome</keyword>
<evidence type="ECO:0000259" key="1">
    <source>
        <dbReference type="PROSITE" id="PS50943"/>
    </source>
</evidence>
<sequence>MSSNESEVKVCKNPVLDFKIAVMEAATHYIKLSGLTQKEVAEKCGTHQSRISNLMKMHVDKFSIESILEIIHRLGGYKMVASTEFEDHNVVNFNIFPEEEE</sequence>
<accession>A0AAE9HIX2</accession>
<dbReference type="CDD" id="cd00093">
    <property type="entry name" value="HTH_XRE"/>
    <property type="match status" value="1"/>
</dbReference>
<evidence type="ECO:0000313" key="3">
    <source>
        <dbReference type="Proteomes" id="UP000831536"/>
    </source>
</evidence>
<dbReference type="GO" id="GO:0003677">
    <property type="term" value="F:DNA binding"/>
    <property type="evidence" value="ECO:0007669"/>
    <property type="project" value="InterPro"/>
</dbReference>
<dbReference type="Pfam" id="PF13744">
    <property type="entry name" value="HTH_37"/>
    <property type="match status" value="1"/>
</dbReference>
<proteinExistence type="predicted"/>
<reference evidence="2" key="1">
    <citation type="journal article" date="2022" name="J. Appl. Microbiol.">
        <title>Bacteriophage-Antibiotic Combinations Against Multidrug-Resistant Pseudomonas aeruginosa.</title>
        <authorList>
            <person name="Holger D."/>
            <person name="Lev K.L."/>
            <person name="Kebriaei R."/>
            <person name="Morrisette T."/>
            <person name="Shah R."/>
            <person name="Alexander J."/>
            <person name="Lehman S.M."/>
            <person name="Rybak M.J."/>
        </authorList>
    </citation>
    <scope>NUCLEOTIDE SEQUENCE</scope>
</reference>
<dbReference type="Proteomes" id="UP000831536">
    <property type="component" value="Segment"/>
</dbReference>
<dbReference type="InterPro" id="IPR010982">
    <property type="entry name" value="Lambda_DNA-bd_dom_sf"/>
</dbReference>
<evidence type="ECO:0000313" key="2">
    <source>
        <dbReference type="EMBL" id="UPW35834.1"/>
    </source>
</evidence>
<dbReference type="InterPro" id="IPR001387">
    <property type="entry name" value="Cro/C1-type_HTH"/>
</dbReference>
<gene>
    <name evidence="2" type="ORF">EM_032</name>
</gene>
<dbReference type="InterPro" id="IPR039554">
    <property type="entry name" value="HigA2-like_HTH"/>
</dbReference>
<feature type="domain" description="HTH cro/C1-type" evidence="1">
    <location>
        <begin position="34"/>
        <end position="54"/>
    </location>
</feature>